<dbReference type="Gene3D" id="3.30.565.10">
    <property type="entry name" value="Histidine kinase-like ATPase, C-terminal domain"/>
    <property type="match status" value="1"/>
</dbReference>
<evidence type="ECO:0000256" key="4">
    <source>
        <dbReference type="ARBA" id="ARBA00023125"/>
    </source>
</evidence>
<evidence type="ECO:0000259" key="7">
    <source>
        <dbReference type="PROSITE" id="PS50110"/>
    </source>
</evidence>
<gene>
    <name evidence="8" type="ORF">S03H2_17488</name>
</gene>
<feature type="domain" description="Histidine kinase" evidence="6">
    <location>
        <begin position="154"/>
        <end position="311"/>
    </location>
</feature>
<comment type="caution">
    <text evidence="8">The sequence shown here is derived from an EMBL/GenBank/DDBJ whole genome shotgun (WGS) entry which is preliminary data.</text>
</comment>
<evidence type="ECO:0000256" key="1">
    <source>
        <dbReference type="ARBA" id="ARBA00022553"/>
    </source>
</evidence>
<evidence type="ECO:0000256" key="5">
    <source>
        <dbReference type="ARBA" id="ARBA00023163"/>
    </source>
</evidence>
<dbReference type="GO" id="GO:0032993">
    <property type="term" value="C:protein-DNA complex"/>
    <property type="evidence" value="ECO:0007669"/>
    <property type="project" value="TreeGrafter"/>
</dbReference>
<dbReference type="EMBL" id="BARU01009027">
    <property type="protein sequence ID" value="GAH46774.1"/>
    <property type="molecule type" value="Genomic_DNA"/>
</dbReference>
<dbReference type="InterPro" id="IPR036890">
    <property type="entry name" value="HATPase_C_sf"/>
</dbReference>
<dbReference type="InterPro" id="IPR005467">
    <property type="entry name" value="His_kinase_dom"/>
</dbReference>
<dbReference type="InterPro" id="IPR039420">
    <property type="entry name" value="WalR-like"/>
</dbReference>
<evidence type="ECO:0000256" key="2">
    <source>
        <dbReference type="ARBA" id="ARBA00023012"/>
    </source>
</evidence>
<dbReference type="PANTHER" id="PTHR48111:SF1">
    <property type="entry name" value="TWO-COMPONENT RESPONSE REGULATOR ORR33"/>
    <property type="match status" value="1"/>
</dbReference>
<dbReference type="GO" id="GO:0000156">
    <property type="term" value="F:phosphorelay response regulator activity"/>
    <property type="evidence" value="ECO:0007669"/>
    <property type="project" value="TreeGrafter"/>
</dbReference>
<dbReference type="GO" id="GO:0005829">
    <property type="term" value="C:cytosol"/>
    <property type="evidence" value="ECO:0007669"/>
    <property type="project" value="TreeGrafter"/>
</dbReference>
<evidence type="ECO:0000256" key="3">
    <source>
        <dbReference type="ARBA" id="ARBA00023015"/>
    </source>
</evidence>
<evidence type="ECO:0000259" key="6">
    <source>
        <dbReference type="PROSITE" id="PS50109"/>
    </source>
</evidence>
<dbReference type="SMART" id="SM00448">
    <property type="entry name" value="REC"/>
    <property type="match status" value="1"/>
</dbReference>
<dbReference type="PROSITE" id="PS50109">
    <property type="entry name" value="HIS_KIN"/>
    <property type="match status" value="1"/>
</dbReference>
<dbReference type="InterPro" id="IPR001789">
    <property type="entry name" value="Sig_transdc_resp-reg_receiver"/>
</dbReference>
<dbReference type="CDD" id="cd00156">
    <property type="entry name" value="REC"/>
    <property type="match status" value="1"/>
</dbReference>
<dbReference type="Pfam" id="PF00072">
    <property type="entry name" value="Response_reg"/>
    <property type="match status" value="1"/>
</dbReference>
<organism evidence="8">
    <name type="scientific">marine sediment metagenome</name>
    <dbReference type="NCBI Taxonomy" id="412755"/>
    <lineage>
        <taxon>unclassified sequences</taxon>
        <taxon>metagenomes</taxon>
        <taxon>ecological metagenomes</taxon>
    </lineage>
</organism>
<keyword evidence="5" id="KW-0804">Transcription</keyword>
<proteinExistence type="predicted"/>
<dbReference type="PANTHER" id="PTHR48111">
    <property type="entry name" value="REGULATOR OF RPOS"/>
    <property type="match status" value="1"/>
</dbReference>
<reference evidence="8" key="1">
    <citation type="journal article" date="2014" name="Front. Microbiol.">
        <title>High frequency of phylogenetically diverse reductive dehalogenase-homologous genes in deep subseafloor sedimentary metagenomes.</title>
        <authorList>
            <person name="Kawai M."/>
            <person name="Futagami T."/>
            <person name="Toyoda A."/>
            <person name="Takaki Y."/>
            <person name="Nishi S."/>
            <person name="Hori S."/>
            <person name="Arai W."/>
            <person name="Tsubouchi T."/>
            <person name="Morono Y."/>
            <person name="Uchiyama I."/>
            <person name="Ito T."/>
            <person name="Fujiyama A."/>
            <person name="Inagaki F."/>
            <person name="Takami H."/>
        </authorList>
    </citation>
    <scope>NUCLEOTIDE SEQUENCE</scope>
    <source>
        <strain evidence="8">Expedition CK06-06</strain>
    </source>
</reference>
<keyword evidence="2" id="KW-0902">Two-component regulatory system</keyword>
<accession>X1GYS4</accession>
<feature type="domain" description="Response regulatory" evidence="7">
    <location>
        <begin position="7"/>
        <end position="124"/>
    </location>
</feature>
<evidence type="ECO:0000313" key="8">
    <source>
        <dbReference type="EMBL" id="GAH46774.1"/>
    </source>
</evidence>
<dbReference type="Gene3D" id="3.40.50.2300">
    <property type="match status" value="1"/>
</dbReference>
<keyword evidence="4" id="KW-0238">DNA-binding</keyword>
<name>X1GYS4_9ZZZZ</name>
<dbReference type="AlphaFoldDB" id="X1GYS4"/>
<evidence type="ECO:0008006" key="9">
    <source>
        <dbReference type="Google" id="ProtNLM"/>
    </source>
</evidence>
<dbReference type="GO" id="GO:0006355">
    <property type="term" value="P:regulation of DNA-templated transcription"/>
    <property type="evidence" value="ECO:0007669"/>
    <property type="project" value="TreeGrafter"/>
</dbReference>
<sequence>MNKETILVLLIEDNPGDARLIQELLKESRRFYFNLTIQDTLSEGLEMFLKNKFDIILLDLNLPDSFGLNTVSIIHEKIKDIPIIVLTGRADEELALKSLKLGSQDYLVKGKIDSILLERSISYAVERHNVMKVLRSSENKIREALYRSNFYKDLFIHDVNNIFQGILSATQLYNIQCENSEDSKYTLDITDIIEDQIKRGSKLISNVQKLSQLEEIKMQSKPLSVQSFLLKSIKNLKSIYQNYIINIQINSPCVNLIVKTNEYLKEIIGNILSNAVIHNDNPIVEIIIRISEENIHEINYIKLEFIDNGIG</sequence>
<protein>
    <recommendedName>
        <fullName evidence="9">Response regulatory domain-containing protein</fullName>
    </recommendedName>
</protein>
<keyword evidence="3" id="KW-0805">Transcription regulation</keyword>
<keyword evidence="1" id="KW-0597">Phosphoprotein</keyword>
<dbReference type="SUPFAM" id="SSF52172">
    <property type="entry name" value="CheY-like"/>
    <property type="match status" value="1"/>
</dbReference>
<dbReference type="PROSITE" id="PS50110">
    <property type="entry name" value="RESPONSE_REGULATORY"/>
    <property type="match status" value="1"/>
</dbReference>
<dbReference type="SUPFAM" id="SSF55874">
    <property type="entry name" value="ATPase domain of HSP90 chaperone/DNA topoisomerase II/histidine kinase"/>
    <property type="match status" value="1"/>
</dbReference>
<dbReference type="GO" id="GO:0000976">
    <property type="term" value="F:transcription cis-regulatory region binding"/>
    <property type="evidence" value="ECO:0007669"/>
    <property type="project" value="TreeGrafter"/>
</dbReference>
<dbReference type="InterPro" id="IPR011006">
    <property type="entry name" value="CheY-like_superfamily"/>
</dbReference>
<feature type="non-terminal residue" evidence="8">
    <location>
        <position position="311"/>
    </location>
</feature>